<keyword evidence="1" id="KW-0446">Lipid-binding</keyword>
<dbReference type="NCBIfam" id="TIGR00762">
    <property type="entry name" value="DegV"/>
    <property type="match status" value="1"/>
</dbReference>
<proteinExistence type="predicted"/>
<dbReference type="EMBL" id="JAUMVS010000384">
    <property type="protein sequence ID" value="MDO4842944.1"/>
    <property type="molecule type" value="Genomic_DNA"/>
</dbReference>
<dbReference type="PROSITE" id="PS51482">
    <property type="entry name" value="DEGV"/>
    <property type="match status" value="1"/>
</dbReference>
<comment type="caution">
    <text evidence="2">The sequence shown here is derived from an EMBL/GenBank/DDBJ whole genome shotgun (WGS) entry which is preliminary data.</text>
</comment>
<dbReference type="GO" id="GO:0008289">
    <property type="term" value="F:lipid binding"/>
    <property type="evidence" value="ECO:0007669"/>
    <property type="project" value="UniProtKB-KW"/>
</dbReference>
<dbReference type="InterPro" id="IPR003797">
    <property type="entry name" value="DegV"/>
</dbReference>
<sequence length="278" mass="30218">MKRVIVADSSSNVRTLPGVAYAFAPLTVRVDGVDYVDNESLDKQAFLDALEKTKDASTTSCPNIQDWLHAFGDADEVFVVALTSGLSGGYNAAVNAAEHYQESNPGAKVFVLDSKSTGPELELIVEKYAQLIEENLSFEHIVSAIQEYLKRTHLMFSLKKVDNFAKNGRVNPLVAKLASALNIRIVGQASDQGELQVLHKSRGEKNALNQILANMVECGFAGGRTILRHTQNFAAAQKLETLIKERFPECHITIGENEGLCSYYAEPGGLLVGFEAGA</sequence>
<dbReference type="Gene3D" id="3.40.50.10440">
    <property type="entry name" value="Dihydroxyacetone kinase, domain 1"/>
    <property type="match status" value="1"/>
</dbReference>
<dbReference type="InterPro" id="IPR043168">
    <property type="entry name" value="DegV_C"/>
</dbReference>
<evidence type="ECO:0000256" key="1">
    <source>
        <dbReference type="ARBA" id="ARBA00023121"/>
    </source>
</evidence>
<dbReference type="Pfam" id="PF02645">
    <property type="entry name" value="DegV"/>
    <property type="match status" value="1"/>
</dbReference>
<protein>
    <submittedName>
        <fullName evidence="2">DegV family protein</fullName>
    </submittedName>
</protein>
<dbReference type="Proteomes" id="UP001168575">
    <property type="component" value="Unassembled WGS sequence"/>
</dbReference>
<reference evidence="2" key="1">
    <citation type="submission" date="2023-07" db="EMBL/GenBank/DDBJ databases">
        <title>Between Cages and Wild: Unraveling the Impact of Captivity on Animal Microbiomes and Antimicrobial Resistance.</title>
        <authorList>
            <person name="Schmartz G.P."/>
            <person name="Rehner J."/>
            <person name="Schuff M.J."/>
            <person name="Becker S.L."/>
            <person name="Kravczyk M."/>
            <person name="Gurevich A."/>
            <person name="Francke R."/>
            <person name="Mueller R."/>
            <person name="Keller V."/>
            <person name="Keller A."/>
        </authorList>
    </citation>
    <scope>NUCLEOTIDE SEQUENCE</scope>
    <source>
        <strain evidence="2">S12M_St_49</strain>
    </source>
</reference>
<name>A0AA43RK67_9ACTN</name>
<dbReference type="AlphaFoldDB" id="A0AA43RK67"/>
<gene>
    <name evidence="2" type="ORF">Q3982_09735</name>
</gene>
<evidence type="ECO:0000313" key="2">
    <source>
        <dbReference type="EMBL" id="MDO4842944.1"/>
    </source>
</evidence>
<dbReference type="Gene3D" id="3.30.1180.10">
    <property type="match status" value="1"/>
</dbReference>
<dbReference type="Gene3D" id="2.20.28.50">
    <property type="entry name" value="degv family protein"/>
    <property type="match status" value="1"/>
</dbReference>
<keyword evidence="3" id="KW-1185">Reference proteome</keyword>
<evidence type="ECO:0000313" key="3">
    <source>
        <dbReference type="Proteomes" id="UP001168575"/>
    </source>
</evidence>
<dbReference type="PANTHER" id="PTHR33434:SF2">
    <property type="entry name" value="FATTY ACID-BINDING PROTEIN TM_1468"/>
    <property type="match status" value="1"/>
</dbReference>
<dbReference type="PANTHER" id="PTHR33434">
    <property type="entry name" value="DEGV DOMAIN-CONTAINING PROTEIN DR_1986-RELATED"/>
    <property type="match status" value="1"/>
</dbReference>
<accession>A0AA43RK67</accession>
<dbReference type="SUPFAM" id="SSF82549">
    <property type="entry name" value="DAK1/DegV-like"/>
    <property type="match status" value="1"/>
</dbReference>
<dbReference type="InterPro" id="IPR050270">
    <property type="entry name" value="DegV_domain_contain"/>
</dbReference>
<organism evidence="2 3">
    <name type="scientific">Phoenicibacter congonensis</name>
    <dbReference type="NCBI Taxonomy" id="1944646"/>
    <lineage>
        <taxon>Bacteria</taxon>
        <taxon>Bacillati</taxon>
        <taxon>Actinomycetota</taxon>
        <taxon>Coriobacteriia</taxon>
        <taxon>Eggerthellales</taxon>
        <taxon>Eggerthellaceae</taxon>
        <taxon>Phoenicibacter</taxon>
    </lineage>
</organism>